<comment type="similarity">
    <text evidence="1">Belongs to the protein kinase superfamily. NEK Ser/Thr protein kinase family. NIMA subfamily.</text>
</comment>
<dbReference type="PANTHER" id="PTHR43671:SF66">
    <property type="entry name" value="SERINE_THREONINE-PROTEIN KINASE NEK2"/>
    <property type="match status" value="1"/>
</dbReference>
<dbReference type="InterPro" id="IPR050660">
    <property type="entry name" value="NEK_Ser/Thr_kinase"/>
</dbReference>
<dbReference type="InterPro" id="IPR000719">
    <property type="entry name" value="Prot_kinase_dom"/>
</dbReference>
<keyword evidence="7" id="KW-0723">Serine/threonine-protein kinase</keyword>
<evidence type="ECO:0000256" key="6">
    <source>
        <dbReference type="PROSITE-ProRule" id="PRU10141"/>
    </source>
</evidence>
<dbReference type="OrthoDB" id="248923at2759"/>
<dbReference type="PROSITE" id="PS50011">
    <property type="entry name" value="PROTEIN_KINASE_DOM"/>
    <property type="match status" value="1"/>
</dbReference>
<evidence type="ECO:0000256" key="7">
    <source>
        <dbReference type="RuleBase" id="RU000304"/>
    </source>
</evidence>
<evidence type="ECO:0000313" key="10">
    <source>
        <dbReference type="EMBL" id="GIL82075.1"/>
    </source>
</evidence>
<dbReference type="GO" id="GO:0004674">
    <property type="term" value="F:protein serine/threonine kinase activity"/>
    <property type="evidence" value="ECO:0007669"/>
    <property type="project" value="UniProtKB-KW"/>
</dbReference>
<dbReference type="Proteomes" id="UP000747110">
    <property type="component" value="Unassembled WGS sequence"/>
</dbReference>
<evidence type="ECO:0000256" key="3">
    <source>
        <dbReference type="ARBA" id="ARBA00022741"/>
    </source>
</evidence>
<keyword evidence="4" id="KW-0418">Kinase</keyword>
<name>A0A8J4CJ75_9CHLO</name>
<evidence type="ECO:0000256" key="5">
    <source>
        <dbReference type="ARBA" id="ARBA00022840"/>
    </source>
</evidence>
<feature type="binding site" evidence="6">
    <location>
        <position position="38"/>
    </location>
    <ligand>
        <name>ATP</name>
        <dbReference type="ChEBI" id="CHEBI:30616"/>
    </ligand>
</feature>
<evidence type="ECO:0000313" key="11">
    <source>
        <dbReference type="Proteomes" id="UP000747110"/>
    </source>
</evidence>
<proteinExistence type="inferred from homology"/>
<feature type="region of interest" description="Disordered" evidence="8">
    <location>
        <begin position="312"/>
        <end position="331"/>
    </location>
</feature>
<evidence type="ECO:0000256" key="1">
    <source>
        <dbReference type="ARBA" id="ARBA00010886"/>
    </source>
</evidence>
<dbReference type="AlphaFoldDB" id="A0A8J4CJ75"/>
<protein>
    <recommendedName>
        <fullName evidence="9">Protein kinase domain-containing protein</fullName>
    </recommendedName>
</protein>
<dbReference type="Gene3D" id="1.10.510.10">
    <property type="entry name" value="Transferase(Phosphotransferase) domain 1"/>
    <property type="match status" value="1"/>
</dbReference>
<dbReference type="SUPFAM" id="SSF56112">
    <property type="entry name" value="Protein kinase-like (PK-like)"/>
    <property type="match status" value="1"/>
</dbReference>
<dbReference type="InterPro" id="IPR011009">
    <property type="entry name" value="Kinase-like_dom_sf"/>
</dbReference>
<reference evidence="10" key="1">
    <citation type="journal article" date="2021" name="Proc. Natl. Acad. Sci. U.S.A.">
        <title>Three genomes in the algal genus Volvox reveal the fate of a haploid sex-determining region after a transition to homothallism.</title>
        <authorList>
            <person name="Yamamoto K."/>
            <person name="Hamaji T."/>
            <person name="Kawai-Toyooka H."/>
            <person name="Matsuzaki R."/>
            <person name="Takahashi F."/>
            <person name="Nishimura Y."/>
            <person name="Kawachi M."/>
            <person name="Noguchi H."/>
            <person name="Minakuchi Y."/>
            <person name="Umen J.G."/>
            <person name="Toyoda A."/>
            <person name="Nozaki H."/>
        </authorList>
    </citation>
    <scope>NUCLEOTIDE SEQUENCE</scope>
    <source>
        <strain evidence="10">NIES-3786</strain>
    </source>
</reference>
<organism evidence="10 11">
    <name type="scientific">Volvox reticuliferus</name>
    <dbReference type="NCBI Taxonomy" id="1737510"/>
    <lineage>
        <taxon>Eukaryota</taxon>
        <taxon>Viridiplantae</taxon>
        <taxon>Chlorophyta</taxon>
        <taxon>core chlorophytes</taxon>
        <taxon>Chlorophyceae</taxon>
        <taxon>CS clade</taxon>
        <taxon>Chlamydomonadales</taxon>
        <taxon>Volvocaceae</taxon>
        <taxon>Volvox</taxon>
    </lineage>
</organism>
<dbReference type="SMART" id="SM00220">
    <property type="entry name" value="S_TKc"/>
    <property type="match status" value="1"/>
</dbReference>
<accession>A0A8J4CJ75</accession>
<sequence length="331" mass="37149">MNSMSSDDYVTIRQIGKGAFGTAHIVQHKVTGERFVLKRVRLARQSARERQSSVKELLLLSNLRHRNVLEYKGCWIEGGCNLCMLVELCESGDLFTQLRLRHPNSIHFNEEHLQEMAVQLLSALAYLHRSNIAHRDLKTANILITGDGCLKLADFGLSTVLESESNRMTKTVVGTPNYMSPCVLQEKPYGTPNDVWGLGCVLFELSALKPAFQAFNMAGLIKKVTSGLPPPIPSCYSEHWRNLVRAMLTKEPDMRPSAAELLELGWLQPAVRRVAARFGPELPPGAPDLLEHLSDLPPDIMALLDAFQAQEREEKRRADEARERRKAAVMK</sequence>
<dbReference type="CDD" id="cd08215">
    <property type="entry name" value="STKc_Nek"/>
    <property type="match status" value="1"/>
</dbReference>
<dbReference type="Pfam" id="PF00069">
    <property type="entry name" value="Pkinase"/>
    <property type="match status" value="1"/>
</dbReference>
<dbReference type="PROSITE" id="PS00108">
    <property type="entry name" value="PROTEIN_KINASE_ST"/>
    <property type="match status" value="1"/>
</dbReference>
<evidence type="ECO:0000256" key="8">
    <source>
        <dbReference type="SAM" id="MobiDB-lite"/>
    </source>
</evidence>
<evidence type="ECO:0000259" key="9">
    <source>
        <dbReference type="PROSITE" id="PS50011"/>
    </source>
</evidence>
<dbReference type="PANTHER" id="PTHR43671">
    <property type="entry name" value="SERINE/THREONINE-PROTEIN KINASE NEK"/>
    <property type="match status" value="1"/>
</dbReference>
<keyword evidence="3 6" id="KW-0547">Nucleotide-binding</keyword>
<feature type="domain" description="Protein kinase" evidence="9">
    <location>
        <begin position="9"/>
        <end position="267"/>
    </location>
</feature>
<dbReference type="PROSITE" id="PS00107">
    <property type="entry name" value="PROTEIN_KINASE_ATP"/>
    <property type="match status" value="1"/>
</dbReference>
<dbReference type="Gene3D" id="3.30.200.20">
    <property type="entry name" value="Phosphorylase Kinase, domain 1"/>
    <property type="match status" value="1"/>
</dbReference>
<dbReference type="EMBL" id="BNCP01000023">
    <property type="protein sequence ID" value="GIL82075.1"/>
    <property type="molecule type" value="Genomic_DNA"/>
</dbReference>
<keyword evidence="5 6" id="KW-0067">ATP-binding</keyword>
<feature type="non-terminal residue" evidence="10">
    <location>
        <position position="1"/>
    </location>
</feature>
<dbReference type="InterPro" id="IPR008271">
    <property type="entry name" value="Ser/Thr_kinase_AS"/>
</dbReference>
<evidence type="ECO:0000256" key="2">
    <source>
        <dbReference type="ARBA" id="ARBA00022679"/>
    </source>
</evidence>
<dbReference type="GO" id="GO:0005524">
    <property type="term" value="F:ATP binding"/>
    <property type="evidence" value="ECO:0007669"/>
    <property type="project" value="UniProtKB-UniRule"/>
</dbReference>
<feature type="compositionally biased region" description="Basic and acidic residues" evidence="8">
    <location>
        <begin position="312"/>
        <end position="323"/>
    </location>
</feature>
<dbReference type="InterPro" id="IPR017441">
    <property type="entry name" value="Protein_kinase_ATP_BS"/>
</dbReference>
<keyword evidence="11" id="KW-1185">Reference proteome</keyword>
<gene>
    <name evidence="10" type="ORF">Vretifemale_10969</name>
</gene>
<evidence type="ECO:0000256" key="4">
    <source>
        <dbReference type="ARBA" id="ARBA00022777"/>
    </source>
</evidence>
<keyword evidence="2" id="KW-0808">Transferase</keyword>
<comment type="caution">
    <text evidence="10">The sequence shown here is derived from an EMBL/GenBank/DDBJ whole genome shotgun (WGS) entry which is preliminary data.</text>
</comment>